<evidence type="ECO:0000259" key="3">
    <source>
        <dbReference type="PROSITE" id="PS51462"/>
    </source>
</evidence>
<dbReference type="EMBL" id="CP120370">
    <property type="protein sequence ID" value="WEX80786.1"/>
    <property type="molecule type" value="Genomic_DNA"/>
</dbReference>
<dbReference type="Proteomes" id="UP001235547">
    <property type="component" value="Chromosome 2"/>
</dbReference>
<evidence type="ECO:0000313" key="4">
    <source>
        <dbReference type="EMBL" id="WEX80786.1"/>
    </source>
</evidence>
<evidence type="ECO:0000256" key="2">
    <source>
        <dbReference type="ARBA" id="ARBA00022801"/>
    </source>
</evidence>
<accession>A0ABY8CUW2</accession>
<dbReference type="SUPFAM" id="SSF55811">
    <property type="entry name" value="Nudix"/>
    <property type="match status" value="1"/>
</dbReference>
<dbReference type="PROSITE" id="PS51462">
    <property type="entry name" value="NUDIX"/>
    <property type="match status" value="1"/>
</dbReference>
<name>A0ABY8CUW2_9HYPH</name>
<dbReference type="RefSeq" id="WP_280731505.1">
    <property type="nucleotide sequence ID" value="NZ_CP120367.1"/>
</dbReference>
<reference evidence="4 5" key="1">
    <citation type="submission" date="2023-03" db="EMBL/GenBank/DDBJ databases">
        <authorList>
            <person name="Kaur S."/>
            <person name="Espinosa-Saiz D."/>
            <person name="Velazquez E."/>
            <person name="Menendez E."/>
            <person name="diCenzo G.C."/>
        </authorList>
    </citation>
    <scope>NUCLEOTIDE SEQUENCE [LARGE SCALE GENOMIC DNA]</scope>
    <source>
        <strain evidence="4 5">LMG 27395</strain>
    </source>
</reference>
<keyword evidence="2" id="KW-0378">Hydrolase</keyword>
<protein>
    <submittedName>
        <fullName evidence="4">NUDIX domain-containing protein</fullName>
    </submittedName>
</protein>
<dbReference type="Pfam" id="PF00293">
    <property type="entry name" value="NUDIX"/>
    <property type="match status" value="1"/>
</dbReference>
<keyword evidence="5" id="KW-1185">Reference proteome</keyword>
<evidence type="ECO:0000256" key="1">
    <source>
        <dbReference type="ARBA" id="ARBA00001946"/>
    </source>
</evidence>
<proteinExistence type="predicted"/>
<dbReference type="InterPro" id="IPR020084">
    <property type="entry name" value="NUDIX_hydrolase_CS"/>
</dbReference>
<evidence type="ECO:0000313" key="5">
    <source>
        <dbReference type="Proteomes" id="UP001235547"/>
    </source>
</evidence>
<dbReference type="Gene3D" id="3.90.79.10">
    <property type="entry name" value="Nucleoside Triphosphate Pyrophosphohydrolase"/>
    <property type="match status" value="1"/>
</dbReference>
<dbReference type="InterPro" id="IPR015797">
    <property type="entry name" value="NUDIX_hydrolase-like_dom_sf"/>
</dbReference>
<sequence length="138" mass="15878">MANVEKACPIVTRATEQGLEVLAFKHPSAGKQFVKGTIEKGEQPRIAAERELLEESGLVCRSAMEPLGSFPIGRERTLWHFFAWHSSGLPDRWRHTAEDDFGHTFAFFWHPMKLPLDEDWYPIFHEAYHFFAARLPAP</sequence>
<feature type="domain" description="Nudix hydrolase" evidence="3">
    <location>
        <begin position="1"/>
        <end position="132"/>
    </location>
</feature>
<comment type="cofactor">
    <cofactor evidence="1">
        <name>Mg(2+)</name>
        <dbReference type="ChEBI" id="CHEBI:18420"/>
    </cofactor>
</comment>
<organism evidence="4 5">
    <name type="scientific">Sinorhizobium numidicum</name>
    <dbReference type="NCBI Taxonomy" id="680248"/>
    <lineage>
        <taxon>Bacteria</taxon>
        <taxon>Pseudomonadati</taxon>
        <taxon>Pseudomonadota</taxon>
        <taxon>Alphaproteobacteria</taxon>
        <taxon>Hyphomicrobiales</taxon>
        <taxon>Rhizobiaceae</taxon>
        <taxon>Sinorhizobium/Ensifer group</taxon>
        <taxon>Sinorhizobium</taxon>
    </lineage>
</organism>
<gene>
    <name evidence="4" type="ORF">PYH38_000071</name>
</gene>
<dbReference type="PROSITE" id="PS00893">
    <property type="entry name" value="NUDIX_BOX"/>
    <property type="match status" value="1"/>
</dbReference>
<dbReference type="InterPro" id="IPR000086">
    <property type="entry name" value="NUDIX_hydrolase_dom"/>
</dbReference>